<dbReference type="EMBL" id="JASCZI010090820">
    <property type="protein sequence ID" value="MED6146858.1"/>
    <property type="molecule type" value="Genomic_DNA"/>
</dbReference>
<keyword evidence="2" id="KW-1185">Reference proteome</keyword>
<sequence length="163" mass="17972">MNPSPNSNPCFNNGCFPSPLLSLVSTESSVGLFSYAQQQRSLVSSTSLASSSFSSSFFDVSYKSMNLHSQILYGGHDTELELRMREKIMRFMNVSESKYTLVFIANEVSAFKLLANSFQFHPNGELLTVYDHSSEAVETMIQICKNQGVNTVSARDGSRGGRA</sequence>
<gene>
    <name evidence="1" type="ORF">PIB30_038509</name>
</gene>
<protein>
    <recommendedName>
        <fullName evidence="3">Molybdenum cofactor sulfurase</fullName>
    </recommendedName>
</protein>
<accession>A0ABU6TFZ4</accession>
<dbReference type="Proteomes" id="UP001341840">
    <property type="component" value="Unassembled WGS sequence"/>
</dbReference>
<dbReference type="PANTHER" id="PTHR14237">
    <property type="entry name" value="MOLYBDOPTERIN COFACTOR SULFURASE MOSC"/>
    <property type="match status" value="1"/>
</dbReference>
<reference evidence="1 2" key="1">
    <citation type="journal article" date="2023" name="Plants (Basel)">
        <title>Bridging the Gap: Combining Genomics and Transcriptomics Approaches to Understand Stylosanthes scabra, an Orphan Legume from the Brazilian Caatinga.</title>
        <authorList>
            <person name="Ferreira-Neto J.R.C."/>
            <person name="da Silva M.D."/>
            <person name="Binneck E."/>
            <person name="de Melo N.F."/>
            <person name="da Silva R.H."/>
            <person name="de Melo A.L.T.M."/>
            <person name="Pandolfi V."/>
            <person name="Bustamante F.O."/>
            <person name="Brasileiro-Vidal A.C."/>
            <person name="Benko-Iseppon A.M."/>
        </authorList>
    </citation>
    <scope>NUCLEOTIDE SEQUENCE [LARGE SCALE GENOMIC DNA]</scope>
    <source>
        <tissue evidence="1">Leaves</tissue>
    </source>
</reference>
<proteinExistence type="predicted"/>
<comment type="caution">
    <text evidence="1">The sequence shown here is derived from an EMBL/GenBank/DDBJ whole genome shotgun (WGS) entry which is preliminary data.</text>
</comment>
<name>A0ABU6TFZ4_9FABA</name>
<evidence type="ECO:0000313" key="2">
    <source>
        <dbReference type="Proteomes" id="UP001341840"/>
    </source>
</evidence>
<organism evidence="1 2">
    <name type="scientific">Stylosanthes scabra</name>
    <dbReference type="NCBI Taxonomy" id="79078"/>
    <lineage>
        <taxon>Eukaryota</taxon>
        <taxon>Viridiplantae</taxon>
        <taxon>Streptophyta</taxon>
        <taxon>Embryophyta</taxon>
        <taxon>Tracheophyta</taxon>
        <taxon>Spermatophyta</taxon>
        <taxon>Magnoliopsida</taxon>
        <taxon>eudicotyledons</taxon>
        <taxon>Gunneridae</taxon>
        <taxon>Pentapetalae</taxon>
        <taxon>rosids</taxon>
        <taxon>fabids</taxon>
        <taxon>Fabales</taxon>
        <taxon>Fabaceae</taxon>
        <taxon>Papilionoideae</taxon>
        <taxon>50 kb inversion clade</taxon>
        <taxon>dalbergioids sensu lato</taxon>
        <taxon>Dalbergieae</taxon>
        <taxon>Pterocarpus clade</taxon>
        <taxon>Stylosanthes</taxon>
    </lineage>
</organism>
<evidence type="ECO:0000313" key="1">
    <source>
        <dbReference type="EMBL" id="MED6146858.1"/>
    </source>
</evidence>
<evidence type="ECO:0008006" key="3">
    <source>
        <dbReference type="Google" id="ProtNLM"/>
    </source>
</evidence>
<dbReference type="PANTHER" id="PTHR14237:SF64">
    <property type="entry name" value="MOLYBDENUM COFACTOR SULFURASE-LIKE PROTEIN"/>
    <property type="match status" value="1"/>
</dbReference>